<dbReference type="InterPro" id="IPR003347">
    <property type="entry name" value="JmjC_dom"/>
</dbReference>
<keyword evidence="20" id="KW-1185">Reference proteome</keyword>
<dbReference type="PROSITE" id="PS51183">
    <property type="entry name" value="JMJN"/>
    <property type="match status" value="1"/>
</dbReference>
<feature type="region of interest" description="Disordered" evidence="15">
    <location>
        <begin position="592"/>
        <end position="611"/>
    </location>
</feature>
<dbReference type="SUPFAM" id="SSF51197">
    <property type="entry name" value="Clavaminate synthase-like"/>
    <property type="match status" value="1"/>
</dbReference>
<feature type="region of interest" description="Disordered" evidence="15">
    <location>
        <begin position="790"/>
        <end position="815"/>
    </location>
</feature>
<dbReference type="InterPro" id="IPR036431">
    <property type="entry name" value="ARID_dom_sf"/>
</dbReference>
<evidence type="ECO:0000256" key="12">
    <source>
        <dbReference type="ARBA" id="ARBA00023242"/>
    </source>
</evidence>
<evidence type="ECO:0000259" key="17">
    <source>
        <dbReference type="PROSITE" id="PS51011"/>
    </source>
</evidence>
<dbReference type="GO" id="GO:0008270">
    <property type="term" value="F:zinc ion binding"/>
    <property type="evidence" value="ECO:0007669"/>
    <property type="project" value="UniProtKB-KW"/>
</dbReference>
<dbReference type="CDD" id="cd15543">
    <property type="entry name" value="PHD_RSF1"/>
    <property type="match status" value="1"/>
</dbReference>
<evidence type="ECO:0000256" key="10">
    <source>
        <dbReference type="ARBA" id="ARBA00023002"/>
    </source>
</evidence>
<dbReference type="GO" id="GO:0005634">
    <property type="term" value="C:nucleus"/>
    <property type="evidence" value="ECO:0007669"/>
    <property type="project" value="UniProtKB-SubCell"/>
</dbReference>
<feature type="domain" description="JmjN" evidence="18">
    <location>
        <begin position="13"/>
        <end position="54"/>
    </location>
</feature>
<keyword evidence="12" id="KW-0539">Nucleus</keyword>
<keyword evidence="9" id="KW-0223">Dioxygenase</keyword>
<dbReference type="PROSITE" id="PS51011">
    <property type="entry name" value="ARID"/>
    <property type="match status" value="1"/>
</dbReference>
<dbReference type="Pfam" id="PF21323">
    <property type="entry name" value="KDM5_C-hel"/>
    <property type="match status" value="1"/>
</dbReference>
<dbReference type="PANTHER" id="PTHR10694:SF33">
    <property type="entry name" value="LYSINE-SPECIFIC DEMETHYLASE 5"/>
    <property type="match status" value="1"/>
</dbReference>
<protein>
    <recommendedName>
        <fullName evidence="4">[histone H3]-trimethyl-L-lysine(4) demethylase</fullName>
        <ecNumber evidence="4">1.14.11.67</ecNumber>
    </recommendedName>
</protein>
<dbReference type="WBParaSite" id="TREG1_44400.2">
    <property type="protein sequence ID" value="TREG1_44400.2"/>
    <property type="gene ID" value="TREG1_44400"/>
</dbReference>
<dbReference type="SUPFAM" id="SSF57903">
    <property type="entry name" value="FYVE/PHD zinc finger"/>
    <property type="match status" value="1"/>
</dbReference>
<dbReference type="InterPro" id="IPR001606">
    <property type="entry name" value="ARID_dom"/>
</dbReference>
<sequence length="1637" mass="184443">MPSAFTFVPPPEAPVFYPTSEEFKDPLAYLMKIRPICIKTGICKIVPPKCWNPPFAVNMAEFSFTPRIQRLYELEAHSRIKLNFLSRLYKFVKLQGEEKIRVPSIAGRYLDLYALHKQVAEAGGYRQACDNHSWPTIAEKLGYQTRHAQSIRNNYEKLLLSFDQTISNQTQPAKGIHRPISRASSYKRYRYTSDENKINYSASKELKNLQFFGPGPKAAVPVEELQKSLVSDINIDEYNCRVCGRGDDETNLLICDTDTCQACYHLYCLNPPLRSIPKCQWKCPECVRNVCCGPMDVYGFPQSSKTYSLQEFGVMADEFKSAYFKRPCTEVPCAEVEQEFWRILQEYNDDVIVEYGADIHSSSQGSGFPTKAMLKNLVGTASQLAEAKKYAESPWNLNILPLLDKSVLRFIKGNIDGMKIPWCYVGMVFSSFCWHIEDHWSYSINFNHWGEPKTWYGVSRLHADEFERAMKKNAPELFEQAPDLLHHITTNINPNILQAEGVPIYRTDQHCGEFVVTFPRAYHAGFNQGFNFAEAVNICLPDWLPIGRACIEHYAEIKRHCVFSNDELLCTLAEVAVGNVLPTEILKVTNPVDQFPSSDENSNKQEKLPPGCSTSGLDIGAIAIVHQEFTAVLKEERRLRESVIQNGVTQSKKVRFDEMPDDSRVCDFCLTTLFLSGVSCLCANESNSNKVNIESVTDTSSKVPYTISRKRKASGQPSSLNESYEEERKPSHMVCLKHVSELCSICPRSVFVLNYHYSIDELCSLEQCLAERLAHFYSWKNQMSILIKPNDSNSSSSSSSFSSSNQMIKKEPIDDQNSTSVCESYKLLSGTLTLEELEMKLNEGIKAGYHTDDIFDEAKSLLDRGKHLQQICMKLKSIIDTGASDRFMNSSTALSSSTVEMVKFQTRRPATLLCKVVKLPPNQGYIVLNHEFDVNNPREHDLTRLIEACEQQHPLNMLEDSSVQLIKRLINQLTVWHQSARDTINLLCNLILTNATRSISTTFCVSDHLTNAGFSSDYIPKNFHLLSTDDQALLLLDYTLEKLRSEFPLYVYRIAEWNSLDLLRHALRWLCIYNRYDNKTKCLYWSLPRLRYYLALGEEIISRLTAATSCSQKSHSKGHLSTTSSSSSSGILSGRQNQSMSPSPSSNSGTNVIVVVGGGGGGSADTALIQILRFILARMHTSVGILTQISVKAETLIGSLSEALNSTRSSTCQEIEDILCQFKDLGIDHFTAVNRQVISPDDEHQLIEALDERSFSHIVSIQLVAVSEDVIQIKSLLKRRVDDVLNFCTRDKCIPSIKHPNLIETEILCHLGAFFTSPSTSNHVLNLVTTNQKVIILSDIFDRHLTKLNTLVSNTKSALQDLYLKFSCNYPSYEEADSNSLLKILLSTFPSEHQKDSSIESFKDACLSGYEHGLSVYSQQSKDNLNCSISSELKTMFSTGTSCDVCSKRFRISNITRVEDNAENSSCDSCSLCALFSKDSAVYPTYASLVQFEHHWLTSDSSATSNQAVVDLTEESNYGTLVLLDTPVSIALRICLSRIKECFVELEDILRSHENQLHRILLNTDQSLVQQLPSSLANFIQQITISNSTTLSPCTIDNQSDFMHKLSEVLCILLTFKVNLIPCIQFIEYILSSLECS</sequence>
<dbReference type="Gene3D" id="3.30.40.10">
    <property type="entry name" value="Zinc/RING finger domain, C3HC4 (zinc finger)"/>
    <property type="match status" value="1"/>
</dbReference>
<reference evidence="21 22" key="2">
    <citation type="submission" date="2023-11" db="UniProtKB">
        <authorList>
            <consortium name="WormBaseParasite"/>
        </authorList>
    </citation>
    <scope>IDENTIFICATION</scope>
</reference>
<evidence type="ECO:0000313" key="20">
    <source>
        <dbReference type="Proteomes" id="UP000050795"/>
    </source>
</evidence>
<comment type="similarity">
    <text evidence="3">Belongs to the JARID1 histone demethylase family.</text>
</comment>
<keyword evidence="6 14" id="KW-0863">Zinc-finger</keyword>
<dbReference type="Pfam" id="PF02928">
    <property type="entry name" value="zf-C5HC2"/>
    <property type="match status" value="1"/>
</dbReference>
<dbReference type="SMART" id="SM00545">
    <property type="entry name" value="JmjN"/>
    <property type="match status" value="1"/>
</dbReference>
<evidence type="ECO:0000256" key="3">
    <source>
        <dbReference type="ARBA" id="ARBA00006801"/>
    </source>
</evidence>
<keyword evidence="7" id="KW-0862">Zinc</keyword>
<evidence type="ECO:0000256" key="13">
    <source>
        <dbReference type="ARBA" id="ARBA00048734"/>
    </source>
</evidence>
<dbReference type="PROSITE" id="PS51184">
    <property type="entry name" value="JMJC"/>
    <property type="match status" value="1"/>
</dbReference>
<comment type="cofactor">
    <cofactor evidence="1">
        <name>Fe(2+)</name>
        <dbReference type="ChEBI" id="CHEBI:29033"/>
    </cofactor>
</comment>
<dbReference type="WBParaSite" id="TREG1_44400.4">
    <property type="protein sequence ID" value="TREG1_44400.4"/>
    <property type="gene ID" value="TREG1_44400"/>
</dbReference>
<feature type="domain" description="PHD-type" evidence="16">
    <location>
        <begin position="237"/>
        <end position="289"/>
    </location>
</feature>
<dbReference type="SUPFAM" id="SSF46774">
    <property type="entry name" value="ARID-like"/>
    <property type="match status" value="1"/>
</dbReference>
<dbReference type="SMART" id="SM01014">
    <property type="entry name" value="ARID"/>
    <property type="match status" value="1"/>
</dbReference>
<dbReference type="SMART" id="SM00249">
    <property type="entry name" value="PHD"/>
    <property type="match status" value="1"/>
</dbReference>
<evidence type="ECO:0000256" key="15">
    <source>
        <dbReference type="SAM" id="MobiDB-lite"/>
    </source>
</evidence>
<evidence type="ECO:0000259" key="16">
    <source>
        <dbReference type="PROSITE" id="PS50016"/>
    </source>
</evidence>
<feature type="domain" description="ARID" evidence="17">
    <location>
        <begin position="78"/>
        <end position="167"/>
    </location>
</feature>
<dbReference type="CDD" id="cd16100">
    <property type="entry name" value="ARID"/>
    <property type="match status" value="1"/>
</dbReference>
<evidence type="ECO:0000256" key="14">
    <source>
        <dbReference type="PROSITE-ProRule" id="PRU00146"/>
    </source>
</evidence>
<dbReference type="SMART" id="SM00501">
    <property type="entry name" value="BRIGHT"/>
    <property type="match status" value="1"/>
</dbReference>
<dbReference type="Pfam" id="PF01388">
    <property type="entry name" value="ARID"/>
    <property type="match status" value="1"/>
</dbReference>
<feature type="region of interest" description="Disordered" evidence="15">
    <location>
        <begin position="1113"/>
        <end position="1148"/>
    </location>
</feature>
<dbReference type="GO" id="GO:0003677">
    <property type="term" value="F:DNA binding"/>
    <property type="evidence" value="ECO:0007669"/>
    <property type="project" value="InterPro"/>
</dbReference>
<feature type="compositionally biased region" description="Low complexity" evidence="15">
    <location>
        <begin position="1119"/>
        <end position="1148"/>
    </location>
</feature>
<dbReference type="EC" id="1.14.11.67" evidence="4"/>
<dbReference type="Pfam" id="PF02375">
    <property type="entry name" value="JmjN"/>
    <property type="match status" value="1"/>
</dbReference>
<dbReference type="InterPro" id="IPR003349">
    <property type="entry name" value="JmjN"/>
</dbReference>
<dbReference type="Pfam" id="PF00628">
    <property type="entry name" value="PHD"/>
    <property type="match status" value="1"/>
</dbReference>
<evidence type="ECO:0000256" key="7">
    <source>
        <dbReference type="ARBA" id="ARBA00022833"/>
    </source>
</evidence>
<dbReference type="PROSITE" id="PS50016">
    <property type="entry name" value="ZF_PHD_2"/>
    <property type="match status" value="1"/>
</dbReference>
<proteinExistence type="inferred from homology"/>
<dbReference type="GO" id="GO:0006355">
    <property type="term" value="P:regulation of DNA-templated transcription"/>
    <property type="evidence" value="ECO:0007669"/>
    <property type="project" value="TreeGrafter"/>
</dbReference>
<evidence type="ECO:0000259" key="18">
    <source>
        <dbReference type="PROSITE" id="PS51183"/>
    </source>
</evidence>
<dbReference type="PANTHER" id="PTHR10694">
    <property type="entry name" value="LYSINE-SPECIFIC DEMETHYLASE"/>
    <property type="match status" value="1"/>
</dbReference>
<keyword evidence="10" id="KW-0560">Oxidoreductase</keyword>
<evidence type="ECO:0000256" key="2">
    <source>
        <dbReference type="ARBA" id="ARBA00004123"/>
    </source>
</evidence>
<comment type="catalytic activity">
    <reaction evidence="13">
        <text>N(6),N(6),N(6)-trimethyl-L-lysyl(4)-[histone H3] + 3 2-oxoglutarate + 3 O2 = L-lysyl(4)-[histone H3] + 3 formaldehyde + 3 succinate + 3 CO2</text>
        <dbReference type="Rhea" id="RHEA:60208"/>
        <dbReference type="Rhea" id="RHEA-COMP:15537"/>
        <dbReference type="Rhea" id="RHEA-COMP:15547"/>
        <dbReference type="ChEBI" id="CHEBI:15379"/>
        <dbReference type="ChEBI" id="CHEBI:16526"/>
        <dbReference type="ChEBI" id="CHEBI:16810"/>
        <dbReference type="ChEBI" id="CHEBI:16842"/>
        <dbReference type="ChEBI" id="CHEBI:29969"/>
        <dbReference type="ChEBI" id="CHEBI:30031"/>
        <dbReference type="ChEBI" id="CHEBI:61961"/>
        <dbReference type="EC" id="1.14.11.67"/>
    </reaction>
</comment>
<dbReference type="WBParaSite" id="TREG1_44400.1">
    <property type="protein sequence ID" value="TREG1_44400.1"/>
    <property type="gene ID" value="TREG1_44400"/>
</dbReference>
<dbReference type="InterPro" id="IPR004198">
    <property type="entry name" value="Znf_C5HC2"/>
</dbReference>
<dbReference type="InterPro" id="IPR013083">
    <property type="entry name" value="Znf_RING/FYVE/PHD"/>
</dbReference>
<dbReference type="GO" id="GO:0000785">
    <property type="term" value="C:chromatin"/>
    <property type="evidence" value="ECO:0007669"/>
    <property type="project" value="TreeGrafter"/>
</dbReference>
<dbReference type="Gene3D" id="2.60.120.650">
    <property type="entry name" value="Cupin"/>
    <property type="match status" value="1"/>
</dbReference>
<dbReference type="InterPro" id="IPR019787">
    <property type="entry name" value="Znf_PHD-finger"/>
</dbReference>
<evidence type="ECO:0000259" key="19">
    <source>
        <dbReference type="PROSITE" id="PS51184"/>
    </source>
</evidence>
<keyword evidence="8" id="KW-0156">Chromatin regulator</keyword>
<evidence type="ECO:0000313" key="22">
    <source>
        <dbReference type="WBParaSite" id="TREG1_44400.2"/>
    </source>
</evidence>
<dbReference type="GO" id="GO:0034647">
    <property type="term" value="F:histone H3K4me/H3K4me2/H3K4me3 demethylase activity"/>
    <property type="evidence" value="ECO:0007669"/>
    <property type="project" value="UniProtKB-EC"/>
</dbReference>
<evidence type="ECO:0000256" key="5">
    <source>
        <dbReference type="ARBA" id="ARBA00022723"/>
    </source>
</evidence>
<dbReference type="InterPro" id="IPR011011">
    <property type="entry name" value="Znf_FYVE_PHD"/>
</dbReference>
<evidence type="ECO:0000256" key="11">
    <source>
        <dbReference type="ARBA" id="ARBA00023004"/>
    </source>
</evidence>
<evidence type="ECO:0000256" key="6">
    <source>
        <dbReference type="ARBA" id="ARBA00022771"/>
    </source>
</evidence>
<evidence type="ECO:0000256" key="4">
    <source>
        <dbReference type="ARBA" id="ARBA00012902"/>
    </source>
</evidence>
<dbReference type="InterPro" id="IPR048615">
    <property type="entry name" value="KDM5_C-hel"/>
</dbReference>
<keyword evidence="11" id="KW-0408">Iron</keyword>
<dbReference type="WBParaSite" id="TREG1_44400.3">
    <property type="protein sequence ID" value="TREG1_44400.3"/>
    <property type="gene ID" value="TREG1_44400"/>
</dbReference>
<dbReference type="Pfam" id="PF02373">
    <property type="entry name" value="JmjC"/>
    <property type="match status" value="1"/>
</dbReference>
<keyword evidence="5" id="KW-0479">Metal-binding</keyword>
<feature type="compositionally biased region" description="Low complexity" evidence="15">
    <location>
        <begin position="792"/>
        <end position="805"/>
    </location>
</feature>
<evidence type="ECO:0000313" key="21">
    <source>
        <dbReference type="WBParaSite" id="TREG1_44400.1"/>
    </source>
</evidence>
<name>A0AA85JPY9_TRIRE</name>
<evidence type="ECO:0000256" key="8">
    <source>
        <dbReference type="ARBA" id="ARBA00022853"/>
    </source>
</evidence>
<dbReference type="InterPro" id="IPR001965">
    <property type="entry name" value="Znf_PHD"/>
</dbReference>
<accession>A0AA85JPY9</accession>
<dbReference type="Proteomes" id="UP000050795">
    <property type="component" value="Unassembled WGS sequence"/>
</dbReference>
<organism evidence="20 21">
    <name type="scientific">Trichobilharzia regenti</name>
    <name type="common">Nasal bird schistosome</name>
    <dbReference type="NCBI Taxonomy" id="157069"/>
    <lineage>
        <taxon>Eukaryota</taxon>
        <taxon>Metazoa</taxon>
        <taxon>Spiralia</taxon>
        <taxon>Lophotrochozoa</taxon>
        <taxon>Platyhelminthes</taxon>
        <taxon>Trematoda</taxon>
        <taxon>Digenea</taxon>
        <taxon>Strigeidida</taxon>
        <taxon>Schistosomatoidea</taxon>
        <taxon>Schistosomatidae</taxon>
        <taxon>Trichobilharzia</taxon>
    </lineage>
</organism>
<dbReference type="SMART" id="SM00558">
    <property type="entry name" value="JmjC"/>
    <property type="match status" value="1"/>
</dbReference>
<comment type="subcellular location">
    <subcellularLocation>
        <location evidence="2">Nucleus</location>
    </subcellularLocation>
</comment>
<dbReference type="PROSITE" id="PS01359">
    <property type="entry name" value="ZF_PHD_1"/>
    <property type="match status" value="1"/>
</dbReference>
<dbReference type="InterPro" id="IPR019786">
    <property type="entry name" value="Zinc_finger_PHD-type_CS"/>
</dbReference>
<evidence type="ECO:0000256" key="9">
    <source>
        <dbReference type="ARBA" id="ARBA00022964"/>
    </source>
</evidence>
<dbReference type="Gene3D" id="1.10.150.60">
    <property type="entry name" value="ARID DNA-binding domain"/>
    <property type="match status" value="1"/>
</dbReference>
<feature type="domain" description="JmjC" evidence="19">
    <location>
        <begin position="389"/>
        <end position="555"/>
    </location>
</feature>
<evidence type="ECO:0000256" key="1">
    <source>
        <dbReference type="ARBA" id="ARBA00001954"/>
    </source>
</evidence>
<reference evidence="20" key="1">
    <citation type="submission" date="2022-06" db="EMBL/GenBank/DDBJ databases">
        <authorList>
            <person name="Berger JAMES D."/>
            <person name="Berger JAMES D."/>
        </authorList>
    </citation>
    <scope>NUCLEOTIDE SEQUENCE [LARGE SCALE GENOMIC DNA]</scope>
</reference>